<dbReference type="FunFam" id="3.30.559.30:FF:000003">
    <property type="entry name" value="Nonribosomal peptide synthase SidD"/>
    <property type="match status" value="1"/>
</dbReference>
<dbReference type="Proteomes" id="UP000214365">
    <property type="component" value="Unassembled WGS sequence"/>
</dbReference>
<dbReference type="GO" id="GO:0016874">
    <property type="term" value="F:ligase activity"/>
    <property type="evidence" value="ECO:0007669"/>
    <property type="project" value="UniProtKB-KW"/>
</dbReference>
<dbReference type="Gene3D" id="3.40.50.12780">
    <property type="entry name" value="N-terminal domain of ligase-like"/>
    <property type="match status" value="2"/>
</dbReference>
<evidence type="ECO:0000256" key="2">
    <source>
        <dbReference type="ARBA" id="ARBA00022553"/>
    </source>
</evidence>
<gene>
    <name evidence="6" type="ORF">UA08_01138</name>
</gene>
<evidence type="ECO:0000313" key="6">
    <source>
        <dbReference type="EMBL" id="OKL62742.1"/>
    </source>
</evidence>
<dbReference type="PROSITE" id="PS00455">
    <property type="entry name" value="AMP_BINDING"/>
    <property type="match status" value="1"/>
</dbReference>
<protein>
    <recommendedName>
        <fullName evidence="5">Carrier domain-containing protein</fullName>
    </recommendedName>
</protein>
<dbReference type="CDD" id="cd19542">
    <property type="entry name" value="CT_NRPS-like"/>
    <property type="match status" value="1"/>
</dbReference>
<dbReference type="OrthoDB" id="416786at2759"/>
<keyword evidence="2" id="KW-0597">Phosphoprotein</keyword>
<reference evidence="6 7" key="1">
    <citation type="submission" date="2015-06" db="EMBL/GenBank/DDBJ databases">
        <title>Talaromyces atroroseus IBT 11181 draft genome.</title>
        <authorList>
            <person name="Rasmussen K.B."/>
            <person name="Rasmussen S."/>
            <person name="Petersen B."/>
            <person name="Sicheritz-Ponten T."/>
            <person name="Mortensen U.H."/>
            <person name="Thrane U."/>
        </authorList>
    </citation>
    <scope>NUCLEOTIDE SEQUENCE [LARGE SCALE GENOMIC DNA]</scope>
    <source>
        <strain evidence="6 7">IBT 11181</strain>
    </source>
</reference>
<dbReference type="NCBIfam" id="TIGR01733">
    <property type="entry name" value="AA-adenyl-dom"/>
    <property type="match status" value="1"/>
</dbReference>
<dbReference type="GO" id="GO:0043041">
    <property type="term" value="P:amino acid activation for nonribosomal peptide biosynthetic process"/>
    <property type="evidence" value="ECO:0007669"/>
    <property type="project" value="TreeGrafter"/>
</dbReference>
<dbReference type="Gene3D" id="3.30.300.30">
    <property type="match status" value="2"/>
</dbReference>
<dbReference type="SUPFAM" id="SSF47336">
    <property type="entry name" value="ACP-like"/>
    <property type="match status" value="2"/>
</dbReference>
<comment type="similarity">
    <text evidence="4">Belongs to the NRP synthetase family.</text>
</comment>
<keyword evidence="1" id="KW-0596">Phosphopantetheine</keyword>
<dbReference type="PROSITE" id="PS00012">
    <property type="entry name" value="PHOSPHOPANTETHEINE"/>
    <property type="match status" value="2"/>
</dbReference>
<dbReference type="InterPro" id="IPR036736">
    <property type="entry name" value="ACP-like_sf"/>
</dbReference>
<evidence type="ECO:0000313" key="7">
    <source>
        <dbReference type="Proteomes" id="UP000214365"/>
    </source>
</evidence>
<evidence type="ECO:0000259" key="5">
    <source>
        <dbReference type="PROSITE" id="PS50075"/>
    </source>
</evidence>
<dbReference type="InterPro" id="IPR010071">
    <property type="entry name" value="AA_adenyl_dom"/>
</dbReference>
<evidence type="ECO:0000256" key="4">
    <source>
        <dbReference type="ARBA" id="ARBA00029454"/>
    </source>
</evidence>
<dbReference type="InterPro" id="IPR009081">
    <property type="entry name" value="PP-bd_ACP"/>
</dbReference>
<dbReference type="Pfam" id="PF00501">
    <property type="entry name" value="AMP-binding"/>
    <property type="match status" value="2"/>
</dbReference>
<dbReference type="GeneID" id="31000893"/>
<dbReference type="InterPro" id="IPR006162">
    <property type="entry name" value="Ppantetheine_attach_site"/>
</dbReference>
<dbReference type="InterPro" id="IPR042099">
    <property type="entry name" value="ANL_N_sf"/>
</dbReference>
<dbReference type="InterPro" id="IPR000873">
    <property type="entry name" value="AMP-dep_synth/lig_dom"/>
</dbReference>
<evidence type="ECO:0000256" key="3">
    <source>
        <dbReference type="ARBA" id="ARBA00022598"/>
    </source>
</evidence>
<dbReference type="Gene3D" id="3.30.559.10">
    <property type="entry name" value="Chloramphenicol acetyltransferase-like domain"/>
    <property type="match status" value="2"/>
</dbReference>
<dbReference type="GO" id="GO:0031177">
    <property type="term" value="F:phosphopantetheine binding"/>
    <property type="evidence" value="ECO:0007669"/>
    <property type="project" value="InterPro"/>
</dbReference>
<dbReference type="InterPro" id="IPR001242">
    <property type="entry name" value="Condensation_dom"/>
</dbReference>
<feature type="domain" description="Carrier" evidence="5">
    <location>
        <begin position="764"/>
        <end position="837"/>
    </location>
</feature>
<dbReference type="PANTHER" id="PTHR45527:SF16">
    <property type="entry name" value="NONRIBOSOMAL PEPTIDE SYNTHASE ATNA-RELATED"/>
    <property type="match status" value="1"/>
</dbReference>
<dbReference type="STRING" id="1441469.A0A1Q5Q9Y6"/>
<dbReference type="InterPro" id="IPR020806">
    <property type="entry name" value="PKS_PP-bd"/>
</dbReference>
<dbReference type="Gene3D" id="3.30.559.30">
    <property type="entry name" value="Nonribosomal peptide synthetase, condensation domain"/>
    <property type="match status" value="3"/>
</dbReference>
<dbReference type="Pfam" id="PF00550">
    <property type="entry name" value="PP-binding"/>
    <property type="match status" value="2"/>
</dbReference>
<sequence>MAPGCLFPADKPHARGSRDRRLELQHVDLDALTLQAAATFSCEHCVSVTLLFIATWAVVLSRYAETEHVQFGLVAHPHAAKENMLLTAVSLDQDMRMRRLLDESSWDTRLLSDRTDRALFNTAVVCDADIKVLRHECDILVVFSSSESPSPTGRLMFARHCLSYMQAENLASTIVQAMKSIMQFPDNPITEIDLISQHHLDQIYRWNRSIIEVEPERMVLDVISQRTASCPNAQAIDSWDGNLTYSELDDLSSRLALHLRTVFDVCEEMIVPTLFEKSLWAIVSFLAVVKAGGICAPMDPKHPIARLKSIVSNVQAKVILVSATYANHLQPVKGISTVVITGQEIQHLPTAAISPASIVHPRLGAYCIFTSGSTGKHKGCIHDHRSLATCVTLANRLSLREDSRVLQFASFSFIRSVLEIFCTLSAGATLCIPSDHDRMNALGDAINTLKVTFAMPTPSMVSTLNPASVPTLQTLFLGGETCEKDLLEAWLGKTHVVQGLGMTESAGSIICNDRISQSTDHRNVGFPFRGTCWLVDPSDHRKLSPIGAVSELVVEGPSLARGYLNMPAETKSAFLDIPPPWYPRRCDSDEAVKLYKTGDLVRYDLDGSIIYVGRKGTVVKIRGQRVDIAEVEQVISQTFSQKTKVAVDAISPRDRPNGSVLVAFICLSSPTAIGNSNSDMLHNLFMASDDNFLSLLKPIEEVLKENLPTYMIPNLFISIRSMPVTVNGKLNRLELKRQASNLHYEQLQALSSPRMGVVNVLPATVTERTVRRIVADLLKVDPERIGMDHNFIRLGGDSLLAMRMVGMLRTAGYVLTVADIMNNPSLSSMARLATPIVDSEFRREEFTPLYNFNPEQREDIRTTVAVQLQLDKARIEDIYLCTALQEGLIALSEKRSGMSMARYVYRVDETVDWALFKSAWEAVYQANVVLRTRFALAPSVGKSLQVVVQDETRWITATDLAAYKDQDNKKEVSVLGTSLVRTAVVTEKLDRYFVLTIHHALFDQWSLRTMLGQLQQLCNDHNKVLGKQLFSPFARYIASVTGMEQYWRSEFSELNAEIFPALPSPNYVPEADTEINHQINLPCHFNSEYTMSNVIRLAWGLVVSQYTNSDDVVFGVTTSGRAAMVPGIERMTGPTIATVPLRLRLQSNNSLENLLSAVQAQATRMIQFEQMGLQNIQKCSPEAHVACQFQSHLVVQPALAPVTGRLTILEQGSAVFGGFSNYTLVLVCTLSADGLGISIKATVDSNVLQREQARHFIELLDHFIIQIVTNPYRSINSLPFISSLDIAKLQKWNSILPASQDECVHKAIQRQFINRPNAPAVFAWDGELTYADLVSRSSVLAFKLTRRGIGPESFVPLLFEKSCWTIVAVLGVIKAGAAFVLLDSSFPESRLRQICDDVNCLLILSSSEKAEMCGTLGYENLLVNELTTSSDISNIAQYESLHVNNANALYVVFTSGSTGKPKGVVIEHRQYTSAVQNYKHAFRLDSSVRALQFSSYAFDASIIEMLTTLMVGGCICILSERQRWDSLASSIRQLKANHAFLTPSVSRLLMSQGLDNQFKTLVLVGEPMLASDIEYWAEKTHLINGYGPAECSIASCINPGVTMKSDPTNIGFGNHAGATCWVVDPHNSNKLLPIGAVGELLIEGPSVGRGYLNDPEKTETVFIQTNQLEWPNKFQSGVRHSRMYKTGDLVRYQVDGSLCYVGRKDSQVKLRGQRIELGEVESHLRRLFKGRDVIADVVVPISNRACLVAFVTSGELSRDTANTSSLSIFHRPTAEFRTIVAAVEISLRSSLPIFMIPTIYIPIARLPRTTSGKVDRRLLRETVRSLSSENLQSYITPQGTKFQRPVQTFTEMQLQSTWAHLLRISADQISAHDTFFHLGGDSIMAMKLVAAMAAQGRQVTVSDIFNHSKLCDLANIMDSKPTTIATNGKQANGSLSMEDRMVCDELKRTLRHSDEWFACNDIAEIVPATAGQAVLLDQCTIAHFRFSLRGVVDVDQMRDTCTTILTRHSIFRTVFIKNGHGYFQVILDKIATPFTHVIHEGDGDLENYCKSLFANESENAPFEKPPFGFILVSASSHTEHILIIRLSHAQYDGVSFPVFLKDLGAIYRGNARLLLPATQFSTYVHQRSLQWDNAAFEFWRNCLGGSKMTPLNSDYLNLNLSMNAEAVVRSKTNIPIPTAPPEITLATLVKAAWSYVLGQFRQETDVVFGQTVTGRGLPLAGMDEIQGLCLNFIPARMTIHPEDTVLDLLQRAQTQHMKSMQYDYLDLGDIIKHSTSWEATTKYGSIVQYQSGGGDLDLPLCEEKGTLECWKHSTDVNFLPLEETWVFAFNMLPTKTLHLFILTRREIMSQETADMLVTKLREMVEMFAQYPQRRVQSLDL</sequence>
<dbReference type="SUPFAM" id="SSF56801">
    <property type="entry name" value="Acetyl-CoA synthetase-like"/>
    <property type="match status" value="2"/>
</dbReference>
<dbReference type="GO" id="GO:0005737">
    <property type="term" value="C:cytoplasm"/>
    <property type="evidence" value="ECO:0007669"/>
    <property type="project" value="TreeGrafter"/>
</dbReference>
<dbReference type="InterPro" id="IPR045851">
    <property type="entry name" value="AMP-bd_C_sf"/>
</dbReference>
<dbReference type="EMBL" id="LFMY01000002">
    <property type="protein sequence ID" value="OKL62742.1"/>
    <property type="molecule type" value="Genomic_DNA"/>
</dbReference>
<proteinExistence type="inferred from homology"/>
<dbReference type="Gene3D" id="1.10.1200.10">
    <property type="entry name" value="ACP-like"/>
    <property type="match status" value="2"/>
</dbReference>
<keyword evidence="3" id="KW-0436">Ligase</keyword>
<evidence type="ECO:0000256" key="1">
    <source>
        <dbReference type="ARBA" id="ARBA00022450"/>
    </source>
</evidence>
<dbReference type="SUPFAM" id="SSF52777">
    <property type="entry name" value="CoA-dependent acyltransferases"/>
    <property type="match status" value="5"/>
</dbReference>
<dbReference type="FunFam" id="3.30.300.30:FF:000015">
    <property type="entry name" value="Nonribosomal peptide synthase SidD"/>
    <property type="match status" value="2"/>
</dbReference>
<name>A0A1Q5Q9Y6_TALAT</name>
<dbReference type="InterPro" id="IPR023213">
    <property type="entry name" value="CAT-like_dom_sf"/>
</dbReference>
<dbReference type="CDD" id="cd05918">
    <property type="entry name" value="A_NRPS_SidN3_like"/>
    <property type="match status" value="2"/>
</dbReference>
<dbReference type="GO" id="GO:0044550">
    <property type="term" value="P:secondary metabolite biosynthetic process"/>
    <property type="evidence" value="ECO:0007669"/>
    <property type="project" value="TreeGrafter"/>
</dbReference>
<organism evidence="6 7">
    <name type="scientific">Talaromyces atroroseus</name>
    <dbReference type="NCBI Taxonomy" id="1441469"/>
    <lineage>
        <taxon>Eukaryota</taxon>
        <taxon>Fungi</taxon>
        <taxon>Dikarya</taxon>
        <taxon>Ascomycota</taxon>
        <taxon>Pezizomycotina</taxon>
        <taxon>Eurotiomycetes</taxon>
        <taxon>Eurotiomycetidae</taxon>
        <taxon>Eurotiales</taxon>
        <taxon>Trichocomaceae</taxon>
        <taxon>Talaromyces</taxon>
        <taxon>Talaromyces sect. Trachyspermi</taxon>
    </lineage>
</organism>
<dbReference type="FunFam" id="3.40.50.12780:FF:000014">
    <property type="entry name" value="Nonribosomal peptide synthetase 1"/>
    <property type="match status" value="1"/>
</dbReference>
<dbReference type="PANTHER" id="PTHR45527">
    <property type="entry name" value="NONRIBOSOMAL PEPTIDE SYNTHETASE"/>
    <property type="match status" value="1"/>
</dbReference>
<dbReference type="FunFam" id="1.10.1200.10:FF:000005">
    <property type="entry name" value="Nonribosomal peptide synthetase 1"/>
    <property type="match status" value="1"/>
</dbReference>
<keyword evidence="7" id="KW-1185">Reference proteome</keyword>
<dbReference type="Pfam" id="PF00668">
    <property type="entry name" value="Condensation"/>
    <property type="match status" value="2"/>
</dbReference>
<dbReference type="CDD" id="cd19545">
    <property type="entry name" value="FUM14_C_NRPS-like"/>
    <property type="match status" value="1"/>
</dbReference>
<dbReference type="PROSITE" id="PS50075">
    <property type="entry name" value="CARRIER"/>
    <property type="match status" value="2"/>
</dbReference>
<dbReference type="RefSeq" id="XP_020122863.1">
    <property type="nucleotide sequence ID" value="XM_020261869.1"/>
</dbReference>
<feature type="domain" description="Carrier" evidence="5">
    <location>
        <begin position="1845"/>
        <end position="1921"/>
    </location>
</feature>
<comment type="caution">
    <text evidence="6">The sequence shown here is derived from an EMBL/GenBank/DDBJ whole genome shotgun (WGS) entry which is preliminary data.</text>
</comment>
<dbReference type="SMART" id="SM00823">
    <property type="entry name" value="PKS_PP"/>
    <property type="match status" value="2"/>
</dbReference>
<accession>A0A1Q5Q9Y6</accession>
<dbReference type="InterPro" id="IPR020845">
    <property type="entry name" value="AMP-binding_CS"/>
</dbReference>